<feature type="compositionally biased region" description="Basic and acidic residues" evidence="2">
    <location>
        <begin position="123"/>
        <end position="141"/>
    </location>
</feature>
<proteinExistence type="inferred from homology"/>
<reference evidence="3 4" key="1">
    <citation type="submission" date="2014-02" db="EMBL/GenBank/DDBJ databases">
        <title>The small core and large imbalanced accessory genome model reveals a collaborative survival strategy of Sorangium cellulosum strains in nature.</title>
        <authorList>
            <person name="Han K."/>
            <person name="Peng R."/>
            <person name="Blom J."/>
            <person name="Li Y.-Z."/>
        </authorList>
    </citation>
    <scope>NUCLEOTIDE SEQUENCE [LARGE SCALE GENOMIC DNA]</scope>
    <source>
        <strain evidence="3 4">So0011-07</strain>
    </source>
</reference>
<evidence type="ECO:0000256" key="1">
    <source>
        <dbReference type="ARBA" id="ARBA00044755"/>
    </source>
</evidence>
<evidence type="ECO:0000313" key="3">
    <source>
        <dbReference type="EMBL" id="KYF74430.1"/>
    </source>
</evidence>
<sequence>MARGSTTTRSESDAAESLIGRGARIRGRVHGDGSLRVEGSVEGDIQLTGDLEIEDGASVTGDVEASSLVVAGQLTGDVTSRGPVTIRATAQYAGNVGGSEVILEEGAAFAGRIEAEFDLPAELSERTGGRGQGSRREPAGR</sequence>
<dbReference type="AlphaFoldDB" id="A0A150R2D3"/>
<accession>A0A150R2D3</accession>
<evidence type="ECO:0000256" key="2">
    <source>
        <dbReference type="SAM" id="MobiDB-lite"/>
    </source>
</evidence>
<dbReference type="PANTHER" id="PTHR35024">
    <property type="entry name" value="HYPOTHETICAL CYTOSOLIC PROTEIN"/>
    <property type="match status" value="1"/>
</dbReference>
<dbReference type="InterPro" id="IPR007607">
    <property type="entry name" value="BacA/B"/>
</dbReference>
<protein>
    <recommendedName>
        <fullName evidence="5">Cell shape determination protein CcmA</fullName>
    </recommendedName>
</protein>
<feature type="region of interest" description="Disordered" evidence="2">
    <location>
        <begin position="120"/>
        <end position="141"/>
    </location>
</feature>
<dbReference type="PANTHER" id="PTHR35024:SF4">
    <property type="entry name" value="POLYMER-FORMING CYTOSKELETAL PROTEIN"/>
    <property type="match status" value="1"/>
</dbReference>
<dbReference type="Pfam" id="PF04519">
    <property type="entry name" value="Bactofilin"/>
    <property type="match status" value="1"/>
</dbReference>
<comment type="similarity">
    <text evidence="1">Belongs to the bactofilin family.</text>
</comment>
<dbReference type="EMBL" id="JEMB01003274">
    <property type="protein sequence ID" value="KYF74430.1"/>
    <property type="molecule type" value="Genomic_DNA"/>
</dbReference>
<dbReference type="Proteomes" id="UP000075635">
    <property type="component" value="Unassembled WGS sequence"/>
</dbReference>
<comment type="caution">
    <text evidence="3">The sequence shown here is derived from an EMBL/GenBank/DDBJ whole genome shotgun (WGS) entry which is preliminary data.</text>
</comment>
<gene>
    <name evidence="3" type="ORF">BE17_18090</name>
</gene>
<organism evidence="3 4">
    <name type="scientific">Sorangium cellulosum</name>
    <name type="common">Polyangium cellulosum</name>
    <dbReference type="NCBI Taxonomy" id="56"/>
    <lineage>
        <taxon>Bacteria</taxon>
        <taxon>Pseudomonadati</taxon>
        <taxon>Myxococcota</taxon>
        <taxon>Polyangia</taxon>
        <taxon>Polyangiales</taxon>
        <taxon>Polyangiaceae</taxon>
        <taxon>Sorangium</taxon>
    </lineage>
</organism>
<evidence type="ECO:0000313" key="4">
    <source>
        <dbReference type="Proteomes" id="UP000075635"/>
    </source>
</evidence>
<evidence type="ECO:0008006" key="5">
    <source>
        <dbReference type="Google" id="ProtNLM"/>
    </source>
</evidence>
<name>A0A150R2D3_SORCE</name>